<dbReference type="SUPFAM" id="SSF54695">
    <property type="entry name" value="POZ domain"/>
    <property type="match status" value="1"/>
</dbReference>
<dbReference type="eggNOG" id="KOG1721">
    <property type="taxonomic scope" value="Eukaryota"/>
</dbReference>
<feature type="domain" description="BTB" evidence="1">
    <location>
        <begin position="47"/>
        <end position="113"/>
    </location>
</feature>
<dbReference type="AlphaFoldDB" id="A0A0D3IVY9"/>
<reference evidence="2" key="2">
    <citation type="submission" date="2024-10" db="UniProtKB">
        <authorList>
            <consortium name="EnsemblProtists"/>
        </authorList>
    </citation>
    <scope>IDENTIFICATION</scope>
</reference>
<accession>A0A0D3IVY9</accession>
<dbReference type="InterPro" id="IPR051481">
    <property type="entry name" value="BTB-POZ/Galectin-3-binding"/>
</dbReference>
<dbReference type="SMART" id="SM00225">
    <property type="entry name" value="BTB"/>
    <property type="match status" value="1"/>
</dbReference>
<dbReference type="KEGG" id="ehx:EMIHUDRAFT_103377"/>
<dbReference type="RefSeq" id="XP_005767853.1">
    <property type="nucleotide sequence ID" value="XM_005767796.1"/>
</dbReference>
<dbReference type="Gene3D" id="3.30.710.10">
    <property type="entry name" value="Potassium Channel Kv1.1, Chain A"/>
    <property type="match status" value="1"/>
</dbReference>
<dbReference type="GeneID" id="17261574"/>
<evidence type="ECO:0000313" key="3">
    <source>
        <dbReference type="Proteomes" id="UP000013827"/>
    </source>
</evidence>
<protein>
    <recommendedName>
        <fullName evidence="1">BTB domain-containing protein</fullName>
    </recommendedName>
</protein>
<dbReference type="STRING" id="2903.R1E3A3"/>
<name>A0A0D3IVY9_EMIH1</name>
<dbReference type="Proteomes" id="UP000013827">
    <property type="component" value="Unassembled WGS sequence"/>
</dbReference>
<reference evidence="3" key="1">
    <citation type="journal article" date="2013" name="Nature">
        <title>Pan genome of the phytoplankton Emiliania underpins its global distribution.</title>
        <authorList>
            <person name="Read B.A."/>
            <person name="Kegel J."/>
            <person name="Klute M.J."/>
            <person name="Kuo A."/>
            <person name="Lefebvre S.C."/>
            <person name="Maumus F."/>
            <person name="Mayer C."/>
            <person name="Miller J."/>
            <person name="Monier A."/>
            <person name="Salamov A."/>
            <person name="Young J."/>
            <person name="Aguilar M."/>
            <person name="Claverie J.M."/>
            <person name="Frickenhaus S."/>
            <person name="Gonzalez K."/>
            <person name="Herman E.K."/>
            <person name="Lin Y.C."/>
            <person name="Napier J."/>
            <person name="Ogata H."/>
            <person name="Sarno A.F."/>
            <person name="Shmutz J."/>
            <person name="Schroeder D."/>
            <person name="de Vargas C."/>
            <person name="Verret F."/>
            <person name="von Dassow P."/>
            <person name="Valentin K."/>
            <person name="Van de Peer Y."/>
            <person name="Wheeler G."/>
            <person name="Dacks J.B."/>
            <person name="Delwiche C.F."/>
            <person name="Dyhrman S.T."/>
            <person name="Glockner G."/>
            <person name="John U."/>
            <person name="Richards T."/>
            <person name="Worden A.Z."/>
            <person name="Zhang X."/>
            <person name="Grigoriev I.V."/>
            <person name="Allen A.E."/>
            <person name="Bidle K."/>
            <person name="Borodovsky M."/>
            <person name="Bowler C."/>
            <person name="Brownlee C."/>
            <person name="Cock J.M."/>
            <person name="Elias M."/>
            <person name="Gladyshev V.N."/>
            <person name="Groth M."/>
            <person name="Guda C."/>
            <person name="Hadaegh A."/>
            <person name="Iglesias-Rodriguez M.D."/>
            <person name="Jenkins J."/>
            <person name="Jones B.M."/>
            <person name="Lawson T."/>
            <person name="Leese F."/>
            <person name="Lindquist E."/>
            <person name="Lobanov A."/>
            <person name="Lomsadze A."/>
            <person name="Malik S.B."/>
            <person name="Marsh M.E."/>
            <person name="Mackinder L."/>
            <person name="Mock T."/>
            <person name="Mueller-Roeber B."/>
            <person name="Pagarete A."/>
            <person name="Parker M."/>
            <person name="Probert I."/>
            <person name="Quesneville H."/>
            <person name="Raines C."/>
            <person name="Rensing S.A."/>
            <person name="Riano-Pachon D.M."/>
            <person name="Richier S."/>
            <person name="Rokitta S."/>
            <person name="Shiraiwa Y."/>
            <person name="Soanes D.M."/>
            <person name="van der Giezen M."/>
            <person name="Wahlund T.M."/>
            <person name="Williams B."/>
            <person name="Wilson W."/>
            <person name="Wolfe G."/>
            <person name="Wurch L.L."/>
        </authorList>
    </citation>
    <scope>NUCLEOTIDE SEQUENCE</scope>
</reference>
<dbReference type="PANTHER" id="PTHR24410">
    <property type="entry name" value="HL07962P-RELATED"/>
    <property type="match status" value="1"/>
</dbReference>
<dbReference type="EnsemblProtists" id="EOD15424">
    <property type="protein sequence ID" value="EOD15424"/>
    <property type="gene ID" value="EMIHUDRAFT_103377"/>
</dbReference>
<dbReference type="PANTHER" id="PTHR24410:SF23">
    <property type="entry name" value="BTB DOMAIN-CONTAINING PROTEIN-RELATED"/>
    <property type="match status" value="1"/>
</dbReference>
<keyword evidence="3" id="KW-1185">Reference proteome</keyword>
<evidence type="ECO:0000313" key="2">
    <source>
        <dbReference type="EnsemblProtists" id="EOD15424"/>
    </source>
</evidence>
<evidence type="ECO:0000259" key="1">
    <source>
        <dbReference type="PROSITE" id="PS50097"/>
    </source>
</evidence>
<dbReference type="CDD" id="cd18186">
    <property type="entry name" value="BTB_POZ_ZBTB_KLHL-like"/>
    <property type="match status" value="1"/>
</dbReference>
<dbReference type="HOGENOM" id="CLU_668064_0_0_1"/>
<dbReference type="PaxDb" id="2903-EOD15424"/>
<dbReference type="InterPro" id="IPR011333">
    <property type="entry name" value="SKP1/BTB/POZ_sf"/>
</dbReference>
<sequence>MFFDSWESAVDRGRSYKRQRDEAADLISGPCWLKTNVVKAWREGRFTDALVVVEGKEYAVHRAVLAGASKFFDRAFSGSFSEAADAVIRLNMPAAAWEAAADYIYTSAVQIDQASLVPLLEVARFLELPSLEGLLVDRIADGVSPDTFDTAWDAAGRLNLKPLEKKLATMVATCMENVRAFAIARDMSSLPEPVRAALCGEASMQLRVKYIRICMPRDGSASGSKLAVCRRTFALLGGTEDVDDLSMDIDKQAKVSLRFTAPPEACIGYQRFQYDYQTLVLPIAAGKVLPAWGEAAPLKVSRHIRLPVEWTIFSVRIGDGDYPKTVHAWPGGPTLQLYKLVVTLKEGITGRMGDRVVARDFDFVTGDALVPLWGLLGPRAVLEVRTDADPATELRGLWLPPDGIGMKTLAPA</sequence>
<dbReference type="PROSITE" id="PS50097">
    <property type="entry name" value="BTB"/>
    <property type="match status" value="1"/>
</dbReference>
<proteinExistence type="predicted"/>
<dbReference type="InterPro" id="IPR000210">
    <property type="entry name" value="BTB/POZ_dom"/>
</dbReference>
<dbReference type="Pfam" id="PF00651">
    <property type="entry name" value="BTB"/>
    <property type="match status" value="1"/>
</dbReference>
<organism evidence="2 3">
    <name type="scientific">Emiliania huxleyi (strain CCMP1516)</name>
    <dbReference type="NCBI Taxonomy" id="280463"/>
    <lineage>
        <taxon>Eukaryota</taxon>
        <taxon>Haptista</taxon>
        <taxon>Haptophyta</taxon>
        <taxon>Prymnesiophyceae</taxon>
        <taxon>Isochrysidales</taxon>
        <taxon>Noelaerhabdaceae</taxon>
        <taxon>Emiliania</taxon>
    </lineage>
</organism>